<organism evidence="1 2">
    <name type="scientific">Ancylomarina subtilis</name>
    <dbReference type="NCBI Taxonomy" id="1639035"/>
    <lineage>
        <taxon>Bacteria</taxon>
        <taxon>Pseudomonadati</taxon>
        <taxon>Bacteroidota</taxon>
        <taxon>Bacteroidia</taxon>
        <taxon>Marinilabiliales</taxon>
        <taxon>Marinifilaceae</taxon>
        <taxon>Ancylomarina</taxon>
    </lineage>
</organism>
<sequence length="186" mass="22472">MKAELNLQNISKAEELFASNTNFTCTVLPRLRLLHEIKKELKDYHDLAWSFEFDHVNVNQNRIIINYLPSTHSELDLFYEIPLMQKFEFRSFLGNSSVHFIDIYNFLLENKYIREKEFVIHAEYRKIPHFILNLEVKRYHQAILNHYSETMQVVNGQIDIPILEEIKRNLELFNPIFKLIVERFRK</sequence>
<dbReference type="Proteomes" id="UP000293562">
    <property type="component" value="Unassembled WGS sequence"/>
</dbReference>
<reference evidence="1 2" key="1">
    <citation type="submission" date="2019-02" db="EMBL/GenBank/DDBJ databases">
        <title>Genomic Encyclopedia of Type Strains, Phase IV (KMG-IV): sequencing the most valuable type-strain genomes for metagenomic binning, comparative biology and taxonomic classification.</title>
        <authorList>
            <person name="Goeker M."/>
        </authorList>
    </citation>
    <scope>NUCLEOTIDE SEQUENCE [LARGE SCALE GENOMIC DNA]</scope>
    <source>
        <strain evidence="1 2">DSM 28825</strain>
    </source>
</reference>
<evidence type="ECO:0000313" key="1">
    <source>
        <dbReference type="EMBL" id="RZT96674.1"/>
    </source>
</evidence>
<keyword evidence="2" id="KW-1185">Reference proteome</keyword>
<dbReference type="RefSeq" id="WP_130306688.1">
    <property type="nucleotide sequence ID" value="NZ_SHKN01000001.1"/>
</dbReference>
<gene>
    <name evidence="1" type="ORF">EV201_1317</name>
</gene>
<dbReference type="AlphaFoldDB" id="A0A4Q7VKK3"/>
<dbReference type="EMBL" id="SHKN01000001">
    <property type="protein sequence ID" value="RZT96674.1"/>
    <property type="molecule type" value="Genomic_DNA"/>
</dbReference>
<protein>
    <submittedName>
        <fullName evidence="1">Uncharacterized protein</fullName>
    </submittedName>
</protein>
<dbReference type="OrthoDB" id="1117292at2"/>
<evidence type="ECO:0000313" key="2">
    <source>
        <dbReference type="Proteomes" id="UP000293562"/>
    </source>
</evidence>
<accession>A0A4Q7VKK3</accession>
<name>A0A4Q7VKK3_9BACT</name>
<comment type="caution">
    <text evidence="1">The sequence shown here is derived from an EMBL/GenBank/DDBJ whole genome shotgun (WGS) entry which is preliminary data.</text>
</comment>
<proteinExistence type="predicted"/>